<dbReference type="EMBL" id="CP040017">
    <property type="protein sequence ID" value="QCP09923.1"/>
    <property type="molecule type" value="Genomic_DNA"/>
</dbReference>
<name>A0A4P8HJY5_9BURK</name>
<keyword evidence="4" id="KW-1185">Reference proteome</keyword>
<gene>
    <name evidence="3" type="ORF">FCL38_05420</name>
    <name evidence="2" type="ORF">FHS02_000688</name>
</gene>
<sequence length="104" mass="11334">MESIEPTNIKSTASAEEQDSHALNESKIVGPYVVATASGFLVSQNSEASRCKVYTDPNVRHASTWVTFDEADQAAKRGVASLYPKELHYYSILVAPNIKQVDGC</sequence>
<feature type="region of interest" description="Disordered" evidence="1">
    <location>
        <begin position="1"/>
        <end position="22"/>
    </location>
</feature>
<evidence type="ECO:0000313" key="5">
    <source>
        <dbReference type="Proteomes" id="UP000584325"/>
    </source>
</evidence>
<organism evidence="2 5">
    <name type="scientific">Pseudoduganella umbonata</name>
    <dbReference type="NCBI Taxonomy" id="864828"/>
    <lineage>
        <taxon>Bacteria</taxon>
        <taxon>Pseudomonadati</taxon>
        <taxon>Pseudomonadota</taxon>
        <taxon>Betaproteobacteria</taxon>
        <taxon>Burkholderiales</taxon>
        <taxon>Oxalobacteraceae</taxon>
        <taxon>Telluria group</taxon>
        <taxon>Pseudoduganella</taxon>
    </lineage>
</organism>
<evidence type="ECO:0000313" key="3">
    <source>
        <dbReference type="EMBL" id="QCP09923.1"/>
    </source>
</evidence>
<reference evidence="3 4" key="1">
    <citation type="submission" date="2019-05" db="EMBL/GenBank/DDBJ databases">
        <title>Draft Genome Sequences of Six Type Strains of the Genus Massilia.</title>
        <authorList>
            <person name="Miess H."/>
            <person name="Frediansyhah A."/>
            <person name="Gross H."/>
        </authorList>
    </citation>
    <scope>NUCLEOTIDE SEQUENCE [LARGE SCALE GENOMIC DNA]</scope>
    <source>
        <strain evidence="3 4">DSMZ 26121</strain>
    </source>
</reference>
<accession>A0A4P8HJY5</accession>
<feature type="compositionally biased region" description="Polar residues" evidence="1">
    <location>
        <begin position="1"/>
        <end position="15"/>
    </location>
</feature>
<reference evidence="2 5" key="2">
    <citation type="submission" date="2020-08" db="EMBL/GenBank/DDBJ databases">
        <title>Genomic Encyclopedia of Type Strains, Phase III (KMG-III): the genomes of soil and plant-associated and newly described type strains.</title>
        <authorList>
            <person name="Whitman W."/>
        </authorList>
    </citation>
    <scope>NUCLEOTIDE SEQUENCE [LARGE SCALE GENOMIC DNA]</scope>
    <source>
        <strain evidence="2 5">CECT 7753</strain>
    </source>
</reference>
<dbReference type="Proteomes" id="UP000298763">
    <property type="component" value="Chromosome"/>
</dbReference>
<evidence type="ECO:0000256" key="1">
    <source>
        <dbReference type="SAM" id="MobiDB-lite"/>
    </source>
</evidence>
<dbReference type="AlphaFoldDB" id="A0A4P8HJY5"/>
<protein>
    <submittedName>
        <fullName evidence="2">Uncharacterized protein</fullName>
    </submittedName>
</protein>
<dbReference type="Proteomes" id="UP000584325">
    <property type="component" value="Unassembled WGS sequence"/>
</dbReference>
<evidence type="ECO:0000313" key="4">
    <source>
        <dbReference type="Proteomes" id="UP000298763"/>
    </source>
</evidence>
<dbReference type="RefSeq" id="WP_137312809.1">
    <property type="nucleotide sequence ID" value="NZ_CP040017.1"/>
</dbReference>
<dbReference type="EMBL" id="JACHXS010000001">
    <property type="protein sequence ID" value="MBB3219901.1"/>
    <property type="molecule type" value="Genomic_DNA"/>
</dbReference>
<proteinExistence type="predicted"/>
<evidence type="ECO:0000313" key="2">
    <source>
        <dbReference type="EMBL" id="MBB3219901.1"/>
    </source>
</evidence>